<protein>
    <submittedName>
        <fullName evidence="1">Uncharacterized protein</fullName>
    </submittedName>
</protein>
<sequence>MIRRQFFTVLFGTANDLFLLFGGETLPLAQVVLITLYQHVAATFVFFTSAQSPLPLGVVRPAGFQYRR</sequence>
<organism evidence="1">
    <name type="scientific">Serratia fonticola</name>
    <dbReference type="NCBI Taxonomy" id="47917"/>
    <lineage>
        <taxon>Bacteria</taxon>
        <taxon>Pseudomonadati</taxon>
        <taxon>Pseudomonadota</taxon>
        <taxon>Gammaproteobacteria</taxon>
        <taxon>Enterobacterales</taxon>
        <taxon>Yersiniaceae</taxon>
        <taxon>Serratia</taxon>
    </lineage>
</organism>
<gene>
    <name evidence="1" type="ORF">NCTC12965_02702</name>
</gene>
<proteinExistence type="predicted"/>
<dbReference type="AlphaFoldDB" id="A0A4V6KMV5"/>
<reference evidence="1" key="1">
    <citation type="submission" date="2019-05" db="EMBL/GenBank/DDBJ databases">
        <authorList>
            <consortium name="Pathogen Informatics"/>
        </authorList>
    </citation>
    <scope>NUCLEOTIDE SEQUENCE [LARGE SCALE GENOMIC DNA]</scope>
    <source>
        <strain evidence="1">NCTC12965</strain>
    </source>
</reference>
<name>A0A4V6KMV5_SERFO</name>
<evidence type="ECO:0000313" key="1">
    <source>
        <dbReference type="EMBL" id="VTR28308.1"/>
    </source>
</evidence>
<dbReference type="EMBL" id="CABEEZ010000056">
    <property type="protein sequence ID" value="VTR28308.1"/>
    <property type="molecule type" value="Genomic_DNA"/>
</dbReference>
<accession>A0A4V6KMV5</accession>